<accession>I0WI45</accession>
<evidence type="ECO:0000313" key="1">
    <source>
        <dbReference type="EMBL" id="EID76061.1"/>
    </source>
</evidence>
<evidence type="ECO:0000313" key="2">
    <source>
        <dbReference type="Proteomes" id="UP000005938"/>
    </source>
</evidence>
<dbReference type="EMBL" id="AJJU01000003">
    <property type="protein sequence ID" value="EID76061.1"/>
    <property type="molecule type" value="Genomic_DNA"/>
</dbReference>
<name>I0WI45_9FLAO</name>
<comment type="caution">
    <text evidence="1">The sequence shown here is derived from an EMBL/GenBank/DDBJ whole genome shotgun (WGS) entry which is preliminary data.</text>
</comment>
<dbReference type="STRING" id="946077.W5A_03924"/>
<proteinExistence type="predicted"/>
<dbReference type="RefSeq" id="WP_008237656.1">
    <property type="nucleotide sequence ID" value="NZ_AJJU01000003.1"/>
</dbReference>
<organism evidence="1 2">
    <name type="scientific">Imtechella halotolerans K1</name>
    <dbReference type="NCBI Taxonomy" id="946077"/>
    <lineage>
        <taxon>Bacteria</taxon>
        <taxon>Pseudomonadati</taxon>
        <taxon>Bacteroidota</taxon>
        <taxon>Flavobacteriia</taxon>
        <taxon>Flavobacteriales</taxon>
        <taxon>Flavobacteriaceae</taxon>
        <taxon>Imtechella</taxon>
    </lineage>
</organism>
<gene>
    <name evidence="1" type="ORF">W5A_03924</name>
</gene>
<reference evidence="1 2" key="1">
    <citation type="journal article" date="2012" name="J. Bacteriol.">
        <title>Genome Sequence of the Halotolerant Bacterium Imtechella halotolerans K1T.</title>
        <authorList>
            <person name="Kumar S."/>
            <person name="Vikram S."/>
            <person name="Subramanian S."/>
            <person name="Raghava G.P."/>
            <person name="Pinnaka A.K."/>
        </authorList>
    </citation>
    <scope>NUCLEOTIDE SEQUENCE [LARGE SCALE GENOMIC DNA]</scope>
    <source>
        <strain evidence="1 2">K1</strain>
    </source>
</reference>
<dbReference type="AlphaFoldDB" id="I0WI45"/>
<sequence length="219" mass="25357">MRLTQVILLTTLLAFNAKSFGQVFTDQNPYSSSLLQTKANPINAEVEGSQYFYKFDLTSKVYKNGKYLVTRLSNYDAYNDEIVISDEKNEKFFMTKNEELTTVIGADKFVYFSLLGYFMVLNEGEVLLLKKPIKKFVEATPAKTGYDTGNKAHFIDEVKYYIITPKKKTPKEIKLKKKDLLNNLDNDHKKSMEVYLEKNKNSLRKEEDFIQALNAIKSY</sequence>
<protein>
    <submittedName>
        <fullName evidence="1">Uncharacterized protein</fullName>
    </submittedName>
</protein>
<dbReference type="Proteomes" id="UP000005938">
    <property type="component" value="Unassembled WGS sequence"/>
</dbReference>
<keyword evidence="2" id="KW-1185">Reference proteome</keyword>